<organism evidence="4 5">
    <name type="scientific">Sphingobacterium haloxyli</name>
    <dbReference type="NCBI Taxonomy" id="2100533"/>
    <lineage>
        <taxon>Bacteria</taxon>
        <taxon>Pseudomonadati</taxon>
        <taxon>Bacteroidota</taxon>
        <taxon>Sphingobacteriia</taxon>
        <taxon>Sphingobacteriales</taxon>
        <taxon>Sphingobacteriaceae</taxon>
        <taxon>Sphingobacterium</taxon>
    </lineage>
</organism>
<feature type="domain" description="FAD/NAD(P)-binding" evidence="3">
    <location>
        <begin position="8"/>
        <end position="286"/>
    </location>
</feature>
<dbReference type="Proteomes" id="UP000239711">
    <property type="component" value="Unassembled WGS sequence"/>
</dbReference>
<dbReference type="PANTHER" id="PTHR48105">
    <property type="entry name" value="THIOREDOXIN REDUCTASE 1-RELATED-RELATED"/>
    <property type="match status" value="1"/>
</dbReference>
<sequence length="302" mass="32740">MEKRVNFEVIIIGGSYAGLSAAMSLGRSLRSVLVIDSGQPCNLQTPHSQNFLTHDGHAPSHIAAEARRQLMKYDTIKFHRGLAVSALKTDQGFTVTTQTGETFSGRKLIFATGIKDIMPQIPGFSECWGITVIHCPYCHGYEFRNAKTAILANGAKAYHLASLINNLTDDLTLLTNGRVEFDFPAAEKLRANDIAIKEKGVVEIVHQDGLVKEVVFADGSREAFKAVYAALPFEQHSDIPVALGCALTEHGYIHVNTLQETTVEGVFACGDNVEMMRSVANAVASGNATGAIVNKELVDECF</sequence>
<evidence type="ECO:0000256" key="2">
    <source>
        <dbReference type="ARBA" id="ARBA00023002"/>
    </source>
</evidence>
<dbReference type="InterPro" id="IPR050097">
    <property type="entry name" value="Ferredoxin-NADP_redctase_2"/>
</dbReference>
<evidence type="ECO:0000256" key="1">
    <source>
        <dbReference type="ARBA" id="ARBA00022630"/>
    </source>
</evidence>
<gene>
    <name evidence="4" type="ORF">C5745_05715</name>
</gene>
<reference evidence="4 5" key="1">
    <citation type="submission" date="2018-02" db="EMBL/GenBank/DDBJ databases">
        <title>The draft genome of Sphingobacterium sp. 5JN-11.</title>
        <authorList>
            <person name="Liu L."/>
            <person name="Li L."/>
            <person name="Liang L."/>
            <person name="Zhang X."/>
            <person name="Wang T."/>
        </authorList>
    </citation>
    <scope>NUCLEOTIDE SEQUENCE [LARGE SCALE GENOMIC DNA]</scope>
    <source>
        <strain evidence="4 5">5JN-11</strain>
    </source>
</reference>
<dbReference type="SUPFAM" id="SSF51905">
    <property type="entry name" value="FAD/NAD(P)-binding domain"/>
    <property type="match status" value="1"/>
</dbReference>
<evidence type="ECO:0000259" key="3">
    <source>
        <dbReference type="Pfam" id="PF07992"/>
    </source>
</evidence>
<evidence type="ECO:0000313" key="4">
    <source>
        <dbReference type="EMBL" id="PRD48689.1"/>
    </source>
</evidence>
<dbReference type="Gene3D" id="3.50.50.60">
    <property type="entry name" value="FAD/NAD(P)-binding domain"/>
    <property type="match status" value="2"/>
</dbReference>
<dbReference type="GO" id="GO:0016491">
    <property type="term" value="F:oxidoreductase activity"/>
    <property type="evidence" value="ECO:0007669"/>
    <property type="project" value="UniProtKB-KW"/>
</dbReference>
<dbReference type="InterPro" id="IPR023753">
    <property type="entry name" value="FAD/NAD-binding_dom"/>
</dbReference>
<dbReference type="InterPro" id="IPR036188">
    <property type="entry name" value="FAD/NAD-bd_sf"/>
</dbReference>
<dbReference type="OrthoDB" id="9806179at2"/>
<protein>
    <submittedName>
        <fullName evidence="4">Pyridine nucleotide-disulfide oxidoreductase</fullName>
    </submittedName>
</protein>
<evidence type="ECO:0000313" key="5">
    <source>
        <dbReference type="Proteomes" id="UP000239711"/>
    </source>
</evidence>
<dbReference type="Pfam" id="PF07992">
    <property type="entry name" value="Pyr_redox_2"/>
    <property type="match status" value="1"/>
</dbReference>
<dbReference type="EMBL" id="PVBQ01000003">
    <property type="protein sequence ID" value="PRD48689.1"/>
    <property type="molecule type" value="Genomic_DNA"/>
</dbReference>
<keyword evidence="5" id="KW-1185">Reference proteome</keyword>
<proteinExistence type="predicted"/>
<accession>A0A2S9J7H6</accession>
<keyword evidence="1" id="KW-0285">Flavoprotein</keyword>
<comment type="caution">
    <text evidence="4">The sequence shown here is derived from an EMBL/GenBank/DDBJ whole genome shotgun (WGS) entry which is preliminary data.</text>
</comment>
<keyword evidence="2" id="KW-0560">Oxidoreductase</keyword>
<dbReference type="AlphaFoldDB" id="A0A2S9J7H6"/>
<dbReference type="RefSeq" id="WP_105716009.1">
    <property type="nucleotide sequence ID" value="NZ_PVBQ01000003.1"/>
</dbReference>
<dbReference type="PRINTS" id="PR00368">
    <property type="entry name" value="FADPNR"/>
</dbReference>
<name>A0A2S9J7H6_9SPHI</name>
<dbReference type="PRINTS" id="PR00469">
    <property type="entry name" value="PNDRDTASEII"/>
</dbReference>